<reference evidence="1" key="1">
    <citation type="submission" date="2015-11" db="EMBL/GenBank/DDBJ databases">
        <title>De novo transcriptome assembly of four potential Pierce s Disease insect vectors from Arizona vineyards.</title>
        <authorList>
            <person name="Tassone E.E."/>
        </authorList>
    </citation>
    <scope>NUCLEOTIDE SEQUENCE</scope>
</reference>
<dbReference type="EMBL" id="GECU01026558">
    <property type="protein sequence ID" value="JAS81148.1"/>
    <property type="molecule type" value="Transcribed_RNA"/>
</dbReference>
<evidence type="ECO:0000313" key="1">
    <source>
        <dbReference type="EMBL" id="JAS81148.1"/>
    </source>
</evidence>
<sequence length="127" mass="13793">LSRLPNGIIKRVVSVRGFRHQGAADDVDQHHEAVVESHGEDLRSEFTESDASNGVFKTEVAFGFLGVLHVPNTDVTTVVVRILELAVADCQDVFNLGGPADGSHCPTLSKRVSERPQVCQRVVAFKT</sequence>
<name>A0A1B6I2I5_9HEMI</name>
<accession>A0A1B6I2I5</accession>
<organism evidence="1">
    <name type="scientific">Homalodisca liturata</name>
    <dbReference type="NCBI Taxonomy" id="320908"/>
    <lineage>
        <taxon>Eukaryota</taxon>
        <taxon>Metazoa</taxon>
        <taxon>Ecdysozoa</taxon>
        <taxon>Arthropoda</taxon>
        <taxon>Hexapoda</taxon>
        <taxon>Insecta</taxon>
        <taxon>Pterygota</taxon>
        <taxon>Neoptera</taxon>
        <taxon>Paraneoptera</taxon>
        <taxon>Hemiptera</taxon>
        <taxon>Auchenorrhyncha</taxon>
        <taxon>Membracoidea</taxon>
        <taxon>Cicadellidae</taxon>
        <taxon>Cicadellinae</taxon>
        <taxon>Proconiini</taxon>
        <taxon>Homalodisca</taxon>
    </lineage>
</organism>
<protein>
    <submittedName>
        <fullName evidence="1">Uncharacterized protein</fullName>
    </submittedName>
</protein>
<dbReference type="AlphaFoldDB" id="A0A1B6I2I5"/>
<feature type="non-terminal residue" evidence="1">
    <location>
        <position position="1"/>
    </location>
</feature>
<proteinExistence type="predicted"/>
<gene>
    <name evidence="1" type="ORF">g.3447</name>
</gene>